<protein>
    <submittedName>
        <fullName evidence="1">Uncharacterized protein</fullName>
    </submittedName>
</protein>
<keyword evidence="2" id="KW-1185">Reference proteome</keyword>
<name>K5X054_AGABU</name>
<organism evidence="1 2">
    <name type="scientific">Agaricus bisporus var. burnettii (strain JB137-S8 / ATCC MYA-4627 / FGSC 10392)</name>
    <name type="common">White button mushroom</name>
    <dbReference type="NCBI Taxonomy" id="597362"/>
    <lineage>
        <taxon>Eukaryota</taxon>
        <taxon>Fungi</taxon>
        <taxon>Dikarya</taxon>
        <taxon>Basidiomycota</taxon>
        <taxon>Agaricomycotina</taxon>
        <taxon>Agaricomycetes</taxon>
        <taxon>Agaricomycetidae</taxon>
        <taxon>Agaricales</taxon>
        <taxon>Agaricineae</taxon>
        <taxon>Agaricaceae</taxon>
        <taxon>Agaricus</taxon>
    </lineage>
</organism>
<dbReference type="AlphaFoldDB" id="K5X054"/>
<sequence length="98" mass="10389">YLFLFDIAIDFETVILPKSCASVFNLCSCSTTPACQRPALAPDSPSSGSGSLLLNKLSSFRPSTAVALHSGIFNSPDTFSLLRSEAADLRTLNTSTLT</sequence>
<accession>K5X054</accession>
<dbReference type="GeneID" id="18824869"/>
<proteinExistence type="predicted"/>
<dbReference type="KEGG" id="abp:AGABI1DRAFT115819"/>
<dbReference type="EMBL" id="JH971402">
    <property type="protein sequence ID" value="EKM76493.1"/>
    <property type="molecule type" value="Genomic_DNA"/>
</dbReference>
<dbReference type="Proteomes" id="UP000008493">
    <property type="component" value="Unassembled WGS sequence"/>
</dbReference>
<dbReference type="OMA" id="VFNLCSC"/>
<evidence type="ECO:0000313" key="2">
    <source>
        <dbReference type="Proteomes" id="UP000008493"/>
    </source>
</evidence>
<dbReference type="InParanoid" id="K5X054"/>
<feature type="non-terminal residue" evidence="1">
    <location>
        <position position="1"/>
    </location>
</feature>
<dbReference type="HOGENOM" id="CLU_2339040_0_0_1"/>
<gene>
    <name evidence="1" type="ORF">AGABI1DRAFT_115819</name>
</gene>
<reference evidence="2" key="1">
    <citation type="journal article" date="2012" name="Proc. Natl. Acad. Sci. U.S.A.">
        <title>Genome sequence of the button mushroom Agaricus bisporus reveals mechanisms governing adaptation to a humic-rich ecological niche.</title>
        <authorList>
            <person name="Morin E."/>
            <person name="Kohler A."/>
            <person name="Baker A.R."/>
            <person name="Foulongne-Oriol M."/>
            <person name="Lombard V."/>
            <person name="Nagy L.G."/>
            <person name="Ohm R.A."/>
            <person name="Patyshakuliyeva A."/>
            <person name="Brun A."/>
            <person name="Aerts A.L."/>
            <person name="Bailey A.M."/>
            <person name="Billette C."/>
            <person name="Coutinho P.M."/>
            <person name="Deakin G."/>
            <person name="Doddapaneni H."/>
            <person name="Floudas D."/>
            <person name="Grimwood J."/>
            <person name="Hilden K."/>
            <person name="Kuees U."/>
            <person name="LaButti K.M."/>
            <person name="Lapidus A."/>
            <person name="Lindquist E.A."/>
            <person name="Lucas S.M."/>
            <person name="Murat C."/>
            <person name="Riley R.W."/>
            <person name="Salamov A.A."/>
            <person name="Schmutz J."/>
            <person name="Subramanian V."/>
            <person name="Woesten H.A.B."/>
            <person name="Xu J."/>
            <person name="Eastwood D.C."/>
            <person name="Foster G.D."/>
            <person name="Sonnenberg A.S."/>
            <person name="Cullen D."/>
            <person name="de Vries R.P."/>
            <person name="Lundell T."/>
            <person name="Hibbett D.S."/>
            <person name="Henrissat B."/>
            <person name="Burton K.S."/>
            <person name="Kerrigan R.W."/>
            <person name="Challen M.P."/>
            <person name="Grigoriev I.V."/>
            <person name="Martin F."/>
        </authorList>
    </citation>
    <scope>NUCLEOTIDE SEQUENCE [LARGE SCALE GENOMIC DNA]</scope>
    <source>
        <strain evidence="2">JB137-S8 / ATCC MYA-4627 / FGSC 10392</strain>
    </source>
</reference>
<evidence type="ECO:0000313" key="1">
    <source>
        <dbReference type="EMBL" id="EKM76493.1"/>
    </source>
</evidence>
<dbReference type="RefSeq" id="XP_007332932.1">
    <property type="nucleotide sequence ID" value="XM_007332870.1"/>
</dbReference>